<dbReference type="PANTHER" id="PTHR11895">
    <property type="entry name" value="TRANSAMIDASE"/>
    <property type="match status" value="1"/>
</dbReference>
<comment type="catalytic activity">
    <reaction evidence="6 7">
        <text>L-glutamyl-tRNA(Gln) + L-glutamine + ATP + H2O = L-glutaminyl-tRNA(Gln) + L-glutamate + ADP + phosphate + H(+)</text>
        <dbReference type="Rhea" id="RHEA:17521"/>
        <dbReference type="Rhea" id="RHEA-COMP:9681"/>
        <dbReference type="Rhea" id="RHEA-COMP:9684"/>
        <dbReference type="ChEBI" id="CHEBI:15377"/>
        <dbReference type="ChEBI" id="CHEBI:15378"/>
        <dbReference type="ChEBI" id="CHEBI:29985"/>
        <dbReference type="ChEBI" id="CHEBI:30616"/>
        <dbReference type="ChEBI" id="CHEBI:43474"/>
        <dbReference type="ChEBI" id="CHEBI:58359"/>
        <dbReference type="ChEBI" id="CHEBI:78520"/>
        <dbReference type="ChEBI" id="CHEBI:78521"/>
        <dbReference type="ChEBI" id="CHEBI:456216"/>
        <dbReference type="EC" id="6.3.5.7"/>
    </reaction>
</comment>
<organism evidence="9 10">
    <name type="scientific">Metschnikowia aff. pulcherrima</name>
    <dbReference type="NCBI Taxonomy" id="2163413"/>
    <lineage>
        <taxon>Eukaryota</taxon>
        <taxon>Fungi</taxon>
        <taxon>Dikarya</taxon>
        <taxon>Ascomycota</taxon>
        <taxon>Saccharomycotina</taxon>
        <taxon>Pichiomycetes</taxon>
        <taxon>Metschnikowiaceae</taxon>
        <taxon>Metschnikowia</taxon>
    </lineage>
</organism>
<feature type="active site" description="Charge relay system" evidence="7">
    <location>
        <position position="119"/>
    </location>
</feature>
<evidence type="ECO:0000256" key="5">
    <source>
        <dbReference type="ARBA" id="ARBA00022917"/>
    </source>
</evidence>
<evidence type="ECO:0000313" key="10">
    <source>
        <dbReference type="Proteomes" id="UP000292447"/>
    </source>
</evidence>
<dbReference type="PANTHER" id="PTHR11895:SF7">
    <property type="entry name" value="GLUTAMYL-TRNA(GLN) AMIDOTRANSFERASE SUBUNIT A, MITOCHONDRIAL"/>
    <property type="match status" value="1"/>
</dbReference>
<dbReference type="GO" id="GO:0032543">
    <property type="term" value="P:mitochondrial translation"/>
    <property type="evidence" value="ECO:0007669"/>
    <property type="project" value="UniProtKB-UniRule"/>
</dbReference>
<dbReference type="InterPro" id="IPR004412">
    <property type="entry name" value="GatA"/>
</dbReference>
<reference evidence="10" key="1">
    <citation type="submission" date="2019-03" db="EMBL/GenBank/DDBJ databases">
        <title>Snf2 controls pulcherriminic acid biosynthesis and connects pigmentation and antifungal activity of the yeast Metschnikowia pulcherrima.</title>
        <authorList>
            <person name="Gore-Lloyd D."/>
            <person name="Sumann I."/>
            <person name="Brachmann A.O."/>
            <person name="Schneeberger K."/>
            <person name="Ortiz-Merino R.A."/>
            <person name="Moreno-Beltran M."/>
            <person name="Schlaefli M."/>
            <person name="Kirner P."/>
            <person name="Santos Kron A."/>
            <person name="Wolfe K.H."/>
            <person name="Piel J."/>
            <person name="Ahrens C.H."/>
            <person name="Henk D."/>
            <person name="Freimoser F.M."/>
        </authorList>
    </citation>
    <scope>NUCLEOTIDE SEQUENCE [LARGE SCALE GENOMIC DNA]</scope>
    <source>
        <strain evidence="10">APC 1.2</strain>
    </source>
</reference>
<dbReference type="InterPro" id="IPR023631">
    <property type="entry name" value="Amidase_dom"/>
</dbReference>
<comment type="similarity">
    <text evidence="1 7">Belongs to the amidase family. GatA subfamily.</text>
</comment>
<dbReference type="SUPFAM" id="SSF75304">
    <property type="entry name" value="Amidase signature (AS) enzymes"/>
    <property type="match status" value="1"/>
</dbReference>
<proteinExistence type="inferred from homology"/>
<keyword evidence="10" id="KW-1185">Reference proteome</keyword>
<dbReference type="AlphaFoldDB" id="A0A4P6XFK9"/>
<evidence type="ECO:0000256" key="2">
    <source>
        <dbReference type="ARBA" id="ARBA00022598"/>
    </source>
</evidence>
<dbReference type="GO" id="GO:0050567">
    <property type="term" value="F:glutaminyl-tRNA synthase (glutamine-hydrolyzing) activity"/>
    <property type="evidence" value="ECO:0007669"/>
    <property type="project" value="UniProtKB-UniRule"/>
</dbReference>
<dbReference type="InterPro" id="IPR036928">
    <property type="entry name" value="AS_sf"/>
</dbReference>
<dbReference type="EMBL" id="CP034456">
    <property type="protein sequence ID" value="QBM85449.1"/>
    <property type="molecule type" value="Genomic_DNA"/>
</dbReference>
<evidence type="ECO:0000259" key="8">
    <source>
        <dbReference type="Pfam" id="PF01425"/>
    </source>
</evidence>
<accession>A0A4P6XFK9</accession>
<keyword evidence="5 7" id="KW-0648">Protein biosynthesis</keyword>
<keyword evidence="3 7" id="KW-0547">Nucleotide-binding</keyword>
<keyword evidence="9" id="KW-0808">Transferase</keyword>
<evidence type="ECO:0000256" key="4">
    <source>
        <dbReference type="ARBA" id="ARBA00022840"/>
    </source>
</evidence>
<dbReference type="GO" id="GO:0005524">
    <property type="term" value="F:ATP binding"/>
    <property type="evidence" value="ECO:0007669"/>
    <property type="project" value="UniProtKB-KW"/>
</dbReference>
<comment type="function">
    <text evidence="7">Allows the formation of correctly charged Gln-tRNA(Gln) through the transamidation of misacylated Glu-tRNA(Gln) in the mitochondria. The reaction takes place in the presence of glutamine and ATP through an activated gamma-phospho-Glu-tRNA(Gln).</text>
</comment>
<dbReference type="Gene3D" id="3.90.1300.10">
    <property type="entry name" value="Amidase signature (AS) domain"/>
    <property type="match status" value="1"/>
</dbReference>
<keyword evidence="2 7" id="KW-0436">Ligase</keyword>
<comment type="subunit">
    <text evidence="7">Subunit of the heterotrimeric GatFAB amidotransferase (AdT) complex, composed of A, B and F subunits.</text>
</comment>
<dbReference type="Pfam" id="PF01425">
    <property type="entry name" value="Amidase"/>
    <property type="match status" value="1"/>
</dbReference>
<dbReference type="STRING" id="2163413.A0A4P6XFK9"/>
<evidence type="ECO:0000256" key="7">
    <source>
        <dbReference type="HAMAP-Rule" id="MF_03150"/>
    </source>
</evidence>
<evidence type="ECO:0000256" key="6">
    <source>
        <dbReference type="ARBA" id="ARBA00047407"/>
    </source>
</evidence>
<dbReference type="GO" id="GO:0070681">
    <property type="term" value="P:glutaminyl-tRNAGln biosynthesis via transamidation"/>
    <property type="evidence" value="ECO:0007669"/>
    <property type="project" value="UniProtKB-UniRule"/>
</dbReference>
<evidence type="ECO:0000256" key="3">
    <source>
        <dbReference type="ARBA" id="ARBA00022741"/>
    </source>
</evidence>
<sequence length="465" mass="50728">MRPSFRKLNELAPDYFNCLVSRRRFQRTQRSSGALGNTTFAAKDNIATTIEPTTCGSEILKSYTSPFQASVITQLEHAGLVLVGKANLDEFGMGSSTTFSCHGPTINPRFKEKHIAGGSSGGSAAAVAAGLADFALGTDTGGSVRQPASYCKIVGFKPSYGRISRYGVVAYGQGLDCVGILSENVALATRVYSVLDRYDEKDITSMPTETRQLISKKQSLIDKSRRLKIGVPQEFILDETQLLTTEMLNSVLSDLMKMGHLVHPVSIPSIGKLLPAYYTLATAEAASNLSRFDGLRYGQPLPRSGNKKPETQINGQSLIAKQRARDLGPEVQRRLILGNYTLSSEAGDNYFRATQHRKKVVEEFNEVFSFPNYLWGAVQASHEGCDVLVGPTAFGKAPSFEEYATQRKETFLNEYLNDIFTVPASMAGLPAISVPYHNSDCGIQIMGQYGDDDTVLKVAKLIEAL</sequence>
<dbReference type="GO" id="GO:0005739">
    <property type="term" value="C:mitochondrion"/>
    <property type="evidence" value="ECO:0007669"/>
    <property type="project" value="UniProtKB-SubCell"/>
</dbReference>
<dbReference type="GO" id="GO:0016740">
    <property type="term" value="F:transferase activity"/>
    <property type="evidence" value="ECO:0007669"/>
    <property type="project" value="UniProtKB-KW"/>
</dbReference>
<protein>
    <recommendedName>
        <fullName evidence="7">Glutamyl-tRNA(Gln) amidotransferase subunit A, mitochondrial</fullName>
        <shortName evidence="7">Glu-AdT subunit A</shortName>
        <ecNumber evidence="7">6.3.5.7</ecNumber>
    </recommendedName>
</protein>
<feature type="active site" description="Acyl-ester intermediate" evidence="7">
    <location>
        <position position="143"/>
    </location>
</feature>
<dbReference type="InterPro" id="IPR000120">
    <property type="entry name" value="Amidase"/>
</dbReference>
<evidence type="ECO:0000313" key="9">
    <source>
        <dbReference type="EMBL" id="QBM85449.1"/>
    </source>
</evidence>
<dbReference type="Proteomes" id="UP000292447">
    <property type="component" value="Chromosome I"/>
</dbReference>
<keyword evidence="7" id="KW-0496">Mitochondrion</keyword>
<evidence type="ECO:0000256" key="1">
    <source>
        <dbReference type="ARBA" id="ARBA00008069"/>
    </source>
</evidence>
<feature type="domain" description="Amidase" evidence="8">
    <location>
        <begin position="28"/>
        <end position="456"/>
    </location>
</feature>
<feature type="active site" description="Charge relay system" evidence="7">
    <location>
        <position position="43"/>
    </location>
</feature>
<dbReference type="PROSITE" id="PS00571">
    <property type="entry name" value="AMIDASES"/>
    <property type="match status" value="1"/>
</dbReference>
<dbReference type="InterPro" id="IPR020556">
    <property type="entry name" value="Amidase_CS"/>
</dbReference>
<keyword evidence="4 7" id="KW-0067">ATP-binding</keyword>
<comment type="subcellular location">
    <subcellularLocation>
        <location evidence="7">Mitochondrion</location>
    </subcellularLocation>
</comment>
<dbReference type="GO" id="GO:0030956">
    <property type="term" value="C:glutamyl-tRNA(Gln) amidotransferase complex"/>
    <property type="evidence" value="ECO:0007669"/>
    <property type="project" value="UniProtKB-UniRule"/>
</dbReference>
<dbReference type="EC" id="6.3.5.7" evidence="7"/>
<gene>
    <name evidence="9" type="primary">MPUL0A00680</name>
    <name evidence="7" type="synonym">HER2</name>
    <name evidence="9" type="ORF">METSCH_A00680</name>
</gene>
<name>A0A4P6XFK9_9ASCO</name>
<dbReference type="HAMAP" id="MF_00120">
    <property type="entry name" value="GatA"/>
    <property type="match status" value="1"/>
</dbReference>